<reference evidence="2" key="1">
    <citation type="submission" date="2023-07" db="EMBL/GenBank/DDBJ databases">
        <title>Genome content predicts the carbon catabolic preferences of heterotrophic bacteria.</title>
        <authorList>
            <person name="Gralka M."/>
        </authorList>
    </citation>
    <scope>NUCLEOTIDE SEQUENCE</scope>
    <source>
        <strain evidence="2">E2R20</strain>
    </source>
</reference>
<sequence>METSRLFARGVAKIQPAWLEEQAKHLIKKSYSEPHWSTKQQAVMAYESVRLYGVSLVNKRLVNYGRIDPVVAREVFI</sequence>
<keyword evidence="3" id="KW-1185">Reference proteome</keyword>
<name>A0AAW7YUG8_9STAP</name>
<dbReference type="EMBL" id="JAUOQO010000563">
    <property type="protein sequence ID" value="MDO6575362.1"/>
    <property type="molecule type" value="Genomic_DNA"/>
</dbReference>
<gene>
    <name evidence="2" type="ORF">Q4528_14695</name>
</gene>
<feature type="non-terminal residue" evidence="2">
    <location>
        <position position="77"/>
    </location>
</feature>
<organism evidence="2 3">
    <name type="scientific">Staphylococcus pasteuri_A</name>
    <dbReference type="NCBI Taxonomy" id="3062664"/>
    <lineage>
        <taxon>Bacteria</taxon>
        <taxon>Bacillati</taxon>
        <taxon>Bacillota</taxon>
        <taxon>Bacilli</taxon>
        <taxon>Bacillales</taxon>
        <taxon>Staphylococcaceae</taxon>
        <taxon>Staphylococcus</taxon>
    </lineage>
</organism>
<evidence type="ECO:0000313" key="2">
    <source>
        <dbReference type="EMBL" id="MDO6575362.1"/>
    </source>
</evidence>
<evidence type="ECO:0000259" key="1">
    <source>
        <dbReference type="Pfam" id="PF11898"/>
    </source>
</evidence>
<proteinExistence type="predicted"/>
<dbReference type="AlphaFoldDB" id="A0AAW7YUG8"/>
<protein>
    <submittedName>
        <fullName evidence="2">DUF3418 domain-containing protein</fullName>
    </submittedName>
</protein>
<dbReference type="InterPro" id="IPR024590">
    <property type="entry name" value="HrpA_C"/>
</dbReference>
<feature type="domain" description="RNA helicase HrpA C-terminal" evidence="1">
    <location>
        <begin position="39"/>
        <end position="77"/>
    </location>
</feature>
<comment type="caution">
    <text evidence="2">The sequence shown here is derived from an EMBL/GenBank/DDBJ whole genome shotgun (WGS) entry which is preliminary data.</text>
</comment>
<dbReference type="Proteomes" id="UP001170310">
    <property type="component" value="Unassembled WGS sequence"/>
</dbReference>
<accession>A0AAW7YUG8</accession>
<dbReference type="Pfam" id="PF11898">
    <property type="entry name" value="DUF3418"/>
    <property type="match status" value="1"/>
</dbReference>
<evidence type="ECO:0000313" key="3">
    <source>
        <dbReference type="Proteomes" id="UP001170310"/>
    </source>
</evidence>